<proteinExistence type="predicted"/>
<dbReference type="InterPro" id="IPR007213">
    <property type="entry name" value="Ppm1/Ppm2/Tcmp"/>
</dbReference>
<sequence>MDQEQAALGGVERGHAPILSPLAPWQAGGVGDDELVGEQLTMLMTLRMHARDALSTVPVLGDEYAAEVLERAGHPLREGFGVDGNLYAICARARLVDAQVRSFLDEHPDAVVLHLGCGLDSRVLRVERGPGVEWYDVDQAPVIARRREVYDDLPGVTLLAARVEDPGWWAQVPADRPRFVVAEGLLMYLTPEMLRTTLAHAVVGAGAFGLVADTVAPWVAVAAAVHPVMRSAGTGFASTTRDLTRAATDLGLRRRTPLPVAAEAARRTRGVTSLALRGFSLVPVLGSSSMLVDHYETGDEPR</sequence>
<organism evidence="3 4">
    <name type="scientific">Marmoricola endophyticus</name>
    <dbReference type="NCBI Taxonomy" id="2040280"/>
    <lineage>
        <taxon>Bacteria</taxon>
        <taxon>Bacillati</taxon>
        <taxon>Actinomycetota</taxon>
        <taxon>Actinomycetes</taxon>
        <taxon>Propionibacteriales</taxon>
        <taxon>Nocardioidaceae</taxon>
        <taxon>Marmoricola</taxon>
    </lineage>
</organism>
<gene>
    <name evidence="3" type="ORF">GCM10011519_30920</name>
</gene>
<dbReference type="Pfam" id="PF04072">
    <property type="entry name" value="LCM"/>
    <property type="match status" value="1"/>
</dbReference>
<dbReference type="PANTHER" id="PTHR43619">
    <property type="entry name" value="S-ADENOSYL-L-METHIONINE-DEPENDENT METHYLTRANSFERASE YKTD-RELATED"/>
    <property type="match status" value="1"/>
</dbReference>
<dbReference type="InterPro" id="IPR029063">
    <property type="entry name" value="SAM-dependent_MTases_sf"/>
</dbReference>
<evidence type="ECO:0000256" key="1">
    <source>
        <dbReference type="ARBA" id="ARBA00022603"/>
    </source>
</evidence>
<evidence type="ECO:0008006" key="5">
    <source>
        <dbReference type="Google" id="ProtNLM"/>
    </source>
</evidence>
<evidence type="ECO:0000256" key="2">
    <source>
        <dbReference type="ARBA" id="ARBA00022679"/>
    </source>
</evidence>
<dbReference type="AlphaFoldDB" id="A0A917BQ33"/>
<keyword evidence="4" id="KW-1185">Reference proteome</keyword>
<dbReference type="PANTHER" id="PTHR43619:SF2">
    <property type="entry name" value="S-ADENOSYL-L-METHIONINE-DEPENDENT METHYLTRANSFERASES SUPERFAMILY PROTEIN"/>
    <property type="match status" value="1"/>
</dbReference>
<name>A0A917BQ33_9ACTN</name>
<evidence type="ECO:0000313" key="4">
    <source>
        <dbReference type="Proteomes" id="UP000649179"/>
    </source>
</evidence>
<accession>A0A917BQ33</accession>
<evidence type="ECO:0000313" key="3">
    <source>
        <dbReference type="EMBL" id="GGF54804.1"/>
    </source>
</evidence>
<keyword evidence="2" id="KW-0808">Transferase</keyword>
<dbReference type="EMBL" id="BMKQ01000001">
    <property type="protein sequence ID" value="GGF54804.1"/>
    <property type="molecule type" value="Genomic_DNA"/>
</dbReference>
<keyword evidence="1" id="KW-0489">Methyltransferase</keyword>
<comment type="caution">
    <text evidence="3">The sequence shown here is derived from an EMBL/GenBank/DDBJ whole genome shotgun (WGS) entry which is preliminary data.</text>
</comment>
<dbReference type="Proteomes" id="UP000649179">
    <property type="component" value="Unassembled WGS sequence"/>
</dbReference>
<dbReference type="GO" id="GO:0032259">
    <property type="term" value="P:methylation"/>
    <property type="evidence" value="ECO:0007669"/>
    <property type="project" value="UniProtKB-KW"/>
</dbReference>
<reference evidence="3" key="1">
    <citation type="journal article" date="2014" name="Int. J. Syst. Evol. Microbiol.">
        <title>Complete genome sequence of Corynebacterium casei LMG S-19264T (=DSM 44701T), isolated from a smear-ripened cheese.</title>
        <authorList>
            <consortium name="US DOE Joint Genome Institute (JGI-PGF)"/>
            <person name="Walter F."/>
            <person name="Albersmeier A."/>
            <person name="Kalinowski J."/>
            <person name="Ruckert C."/>
        </authorList>
    </citation>
    <scope>NUCLEOTIDE SEQUENCE</scope>
    <source>
        <strain evidence="3">CGMCC 1.16067</strain>
    </source>
</reference>
<protein>
    <recommendedName>
        <fullName evidence="5">Class I SAM-dependent methyltransferase</fullName>
    </recommendedName>
</protein>
<reference evidence="3" key="2">
    <citation type="submission" date="2020-09" db="EMBL/GenBank/DDBJ databases">
        <authorList>
            <person name="Sun Q."/>
            <person name="Zhou Y."/>
        </authorList>
    </citation>
    <scope>NUCLEOTIDE SEQUENCE</scope>
    <source>
        <strain evidence="3">CGMCC 1.16067</strain>
    </source>
</reference>
<dbReference type="SUPFAM" id="SSF53335">
    <property type="entry name" value="S-adenosyl-L-methionine-dependent methyltransferases"/>
    <property type="match status" value="1"/>
</dbReference>
<dbReference type="Gene3D" id="3.40.50.150">
    <property type="entry name" value="Vaccinia Virus protein VP39"/>
    <property type="match status" value="1"/>
</dbReference>
<dbReference type="GO" id="GO:0008168">
    <property type="term" value="F:methyltransferase activity"/>
    <property type="evidence" value="ECO:0007669"/>
    <property type="project" value="UniProtKB-KW"/>
</dbReference>